<evidence type="ECO:0000259" key="9">
    <source>
        <dbReference type="SMART" id="SM00451"/>
    </source>
</evidence>
<gene>
    <name evidence="11" type="primary">LOC105055987</name>
</gene>
<evidence type="ECO:0000313" key="11">
    <source>
        <dbReference type="RefSeq" id="XP_010936338.1"/>
    </source>
</evidence>
<sequence>MDYDSSWGEPQAAPPPVHHHLYYAPPPPHLHHPDVIQHHQQSQPSSSTAAYYYPNPNHYPAPRHDAPLPSSARAGALRQPAVEPYALRPHANHGGYDGLHAVPYSYPGAVPPAAAAGVGAPSAYYYGGGGEDPHSLAVKVAVRQYGVDPHSYGPCQGVHETFKCPDMSKTEILKCSRSQVLARFSNGLEPAAPPQIRPLHLHGSASHLTSKKAKKKGRKKATKVVQSAYCEVCKIECNTPEVLKTHKQGKKHKKTLQKLQESITANPAKAPEATVERKEIPDAEKSKTVGEKAKKKGAPVTAGELEAKKRRVLEGGAAAEGVKVCTICNVVVNSQKVFDYHIAGQKHIAMVKKLQEKHVAAASDIVK</sequence>
<dbReference type="InParanoid" id="A0A6I9SAV0"/>
<dbReference type="AlphaFoldDB" id="A0A6I9SAV0"/>
<dbReference type="SMART" id="SM00355">
    <property type="entry name" value="ZnF_C2H2"/>
    <property type="match status" value="2"/>
</dbReference>
<dbReference type="OrthoDB" id="434647at2759"/>
<feature type="domain" description="U1-type" evidence="9">
    <location>
        <begin position="225"/>
        <end position="259"/>
    </location>
</feature>
<keyword evidence="3" id="KW-0677">Repeat</keyword>
<accession>A0A6I9SAV0</accession>
<dbReference type="GO" id="GO:0008270">
    <property type="term" value="F:zinc ion binding"/>
    <property type="evidence" value="ECO:0007669"/>
    <property type="project" value="UniProtKB-KW"/>
</dbReference>
<dbReference type="Gene3D" id="3.30.160.60">
    <property type="entry name" value="Classic Zinc Finger"/>
    <property type="match status" value="2"/>
</dbReference>
<evidence type="ECO:0000256" key="3">
    <source>
        <dbReference type="ARBA" id="ARBA00022737"/>
    </source>
</evidence>
<reference evidence="11" key="1">
    <citation type="submission" date="2025-08" db="UniProtKB">
        <authorList>
            <consortium name="RefSeq"/>
        </authorList>
    </citation>
    <scope>IDENTIFICATION</scope>
</reference>
<dbReference type="Proteomes" id="UP000504607">
    <property type="component" value="Chromosome 13"/>
</dbReference>
<feature type="region of interest" description="Disordered" evidence="7">
    <location>
        <begin position="263"/>
        <end position="295"/>
    </location>
</feature>
<protein>
    <submittedName>
        <fullName evidence="11">Zinc finger protein 346 isoform X1</fullName>
    </submittedName>
</protein>
<dbReference type="PANTHER" id="PTHR46144:SF6">
    <property type="entry name" value="C2H2-TYPE DOMAIN-CONTAINING PROTEIN"/>
    <property type="match status" value="1"/>
</dbReference>
<evidence type="ECO:0000256" key="6">
    <source>
        <dbReference type="ARBA" id="ARBA00023242"/>
    </source>
</evidence>
<dbReference type="GeneID" id="105055987"/>
<dbReference type="KEGG" id="egu:105055987"/>
<feature type="region of interest" description="Disordered" evidence="7">
    <location>
        <begin position="1"/>
        <end position="71"/>
    </location>
</feature>
<feature type="compositionally biased region" description="Basic and acidic residues" evidence="7">
    <location>
        <begin position="274"/>
        <end position="292"/>
    </location>
</feature>
<dbReference type="SUPFAM" id="SSF57667">
    <property type="entry name" value="beta-beta-alpha zinc fingers"/>
    <property type="match status" value="2"/>
</dbReference>
<evidence type="ECO:0000256" key="7">
    <source>
        <dbReference type="SAM" id="MobiDB-lite"/>
    </source>
</evidence>
<evidence type="ECO:0000256" key="1">
    <source>
        <dbReference type="ARBA" id="ARBA00004123"/>
    </source>
</evidence>
<name>A0A6I9SAV0_ELAGV</name>
<organism evidence="10 11">
    <name type="scientific">Elaeis guineensis var. tenera</name>
    <name type="common">Oil palm</name>
    <dbReference type="NCBI Taxonomy" id="51953"/>
    <lineage>
        <taxon>Eukaryota</taxon>
        <taxon>Viridiplantae</taxon>
        <taxon>Streptophyta</taxon>
        <taxon>Embryophyta</taxon>
        <taxon>Tracheophyta</taxon>
        <taxon>Spermatophyta</taxon>
        <taxon>Magnoliopsida</taxon>
        <taxon>Liliopsida</taxon>
        <taxon>Arecaceae</taxon>
        <taxon>Arecoideae</taxon>
        <taxon>Cocoseae</taxon>
        <taxon>Elaeidinae</taxon>
        <taxon>Elaeis</taxon>
    </lineage>
</organism>
<dbReference type="InterPro" id="IPR051868">
    <property type="entry name" value="ZN346_ZMAT4"/>
</dbReference>
<keyword evidence="5" id="KW-0862">Zinc</keyword>
<dbReference type="InterPro" id="IPR036236">
    <property type="entry name" value="Znf_C2H2_sf"/>
</dbReference>
<dbReference type="GO" id="GO:0003676">
    <property type="term" value="F:nucleic acid binding"/>
    <property type="evidence" value="ECO:0007669"/>
    <property type="project" value="InterPro"/>
</dbReference>
<dbReference type="RefSeq" id="XP_010936338.1">
    <property type="nucleotide sequence ID" value="XM_010938036.3"/>
</dbReference>
<keyword evidence="2" id="KW-0479">Metal-binding</keyword>
<keyword evidence="6" id="KW-0539">Nucleus</keyword>
<dbReference type="Pfam" id="PF12874">
    <property type="entry name" value="zf-met"/>
    <property type="match status" value="2"/>
</dbReference>
<keyword evidence="4" id="KW-0863">Zinc-finger</keyword>
<evidence type="ECO:0000256" key="2">
    <source>
        <dbReference type="ARBA" id="ARBA00022723"/>
    </source>
</evidence>
<feature type="domain" description="C2H2-type" evidence="8">
    <location>
        <begin position="228"/>
        <end position="252"/>
    </location>
</feature>
<dbReference type="PANTHER" id="PTHR46144">
    <property type="entry name" value="ZINC FINGER PROTEIN 385B-LIKE"/>
    <property type="match status" value="1"/>
</dbReference>
<dbReference type="InterPro" id="IPR013087">
    <property type="entry name" value="Znf_C2H2_type"/>
</dbReference>
<evidence type="ECO:0000256" key="4">
    <source>
        <dbReference type="ARBA" id="ARBA00022771"/>
    </source>
</evidence>
<evidence type="ECO:0000259" key="8">
    <source>
        <dbReference type="SMART" id="SM00355"/>
    </source>
</evidence>
<proteinExistence type="predicted"/>
<feature type="domain" description="U1-type" evidence="9">
    <location>
        <begin position="320"/>
        <end position="354"/>
    </location>
</feature>
<dbReference type="GO" id="GO:0005634">
    <property type="term" value="C:nucleus"/>
    <property type="evidence" value="ECO:0007669"/>
    <property type="project" value="UniProtKB-SubCell"/>
</dbReference>
<evidence type="ECO:0000256" key="5">
    <source>
        <dbReference type="ARBA" id="ARBA00022833"/>
    </source>
</evidence>
<comment type="subcellular location">
    <subcellularLocation>
        <location evidence="1">Nucleus</location>
    </subcellularLocation>
</comment>
<feature type="compositionally biased region" description="Low complexity" evidence="7">
    <location>
        <begin position="38"/>
        <end position="60"/>
    </location>
</feature>
<dbReference type="InterPro" id="IPR003604">
    <property type="entry name" value="Matrin/U1-like-C_Znf_C2H2"/>
</dbReference>
<keyword evidence="10" id="KW-1185">Reference proteome</keyword>
<dbReference type="SMART" id="SM00451">
    <property type="entry name" value="ZnF_U1"/>
    <property type="match status" value="2"/>
</dbReference>
<feature type="domain" description="C2H2-type" evidence="8">
    <location>
        <begin position="323"/>
        <end position="347"/>
    </location>
</feature>
<evidence type="ECO:0000313" key="10">
    <source>
        <dbReference type="Proteomes" id="UP000504607"/>
    </source>
</evidence>